<accession>A0ABM4C1T9</accession>
<proteinExistence type="predicted"/>
<protein>
    <submittedName>
        <fullName evidence="3">Uncharacterized protein LOC101235561 isoform X3</fullName>
    </submittedName>
</protein>
<dbReference type="GeneID" id="101235561"/>
<reference evidence="3" key="1">
    <citation type="submission" date="2025-08" db="UniProtKB">
        <authorList>
            <consortium name="RefSeq"/>
        </authorList>
    </citation>
    <scope>IDENTIFICATION</scope>
</reference>
<gene>
    <name evidence="3" type="primary">LOC101235561</name>
</gene>
<dbReference type="Proteomes" id="UP001652625">
    <property type="component" value="Chromosome 06"/>
</dbReference>
<evidence type="ECO:0000313" key="3">
    <source>
        <dbReference type="RefSeq" id="XP_065655512.1"/>
    </source>
</evidence>
<evidence type="ECO:0000256" key="1">
    <source>
        <dbReference type="SAM" id="MobiDB-lite"/>
    </source>
</evidence>
<name>A0ABM4C1T9_HYDVU</name>
<feature type="compositionally biased region" description="Basic and acidic residues" evidence="1">
    <location>
        <begin position="168"/>
        <end position="187"/>
    </location>
</feature>
<feature type="region of interest" description="Disordered" evidence="1">
    <location>
        <begin position="168"/>
        <end position="189"/>
    </location>
</feature>
<organism evidence="2 3">
    <name type="scientific">Hydra vulgaris</name>
    <name type="common">Hydra</name>
    <name type="synonym">Hydra attenuata</name>
    <dbReference type="NCBI Taxonomy" id="6087"/>
    <lineage>
        <taxon>Eukaryota</taxon>
        <taxon>Metazoa</taxon>
        <taxon>Cnidaria</taxon>
        <taxon>Hydrozoa</taxon>
        <taxon>Hydroidolina</taxon>
        <taxon>Anthoathecata</taxon>
        <taxon>Aplanulata</taxon>
        <taxon>Hydridae</taxon>
        <taxon>Hydra</taxon>
    </lineage>
</organism>
<evidence type="ECO:0000313" key="2">
    <source>
        <dbReference type="Proteomes" id="UP001652625"/>
    </source>
</evidence>
<sequence length="211" mass="25314">MSEKKKYKDHDIFKYDEYIPSASATVSDPCSNWFNTDNKNEKKVIRKEWKTPDWYTHHENQSLQSTYVPNSNTNFLSFDNLYCWQRSVSPKLPSFSEKVIQKTPKESKTYDTIKLPEILHRGMKKTDNNRDMFKLLDYTYQRDFIIQSQEANAELRKKKVEKRRIMKEKLKNDQNDYRRNKKEEKATAPKPLFKLSKFEKVPACVDSHRLK</sequence>
<dbReference type="RefSeq" id="XP_065655512.1">
    <property type="nucleotide sequence ID" value="XM_065799440.1"/>
</dbReference>
<keyword evidence="2" id="KW-1185">Reference proteome</keyword>